<reference evidence="1" key="1">
    <citation type="journal article" date="2014" name="Front. Microbiol.">
        <title>High frequency of phylogenetically diverse reductive dehalogenase-homologous genes in deep subseafloor sedimentary metagenomes.</title>
        <authorList>
            <person name="Kawai M."/>
            <person name="Futagami T."/>
            <person name="Toyoda A."/>
            <person name="Takaki Y."/>
            <person name="Nishi S."/>
            <person name="Hori S."/>
            <person name="Arai W."/>
            <person name="Tsubouchi T."/>
            <person name="Morono Y."/>
            <person name="Uchiyama I."/>
            <person name="Ito T."/>
            <person name="Fujiyama A."/>
            <person name="Inagaki F."/>
            <person name="Takami H."/>
        </authorList>
    </citation>
    <scope>NUCLEOTIDE SEQUENCE</scope>
    <source>
        <strain evidence="1">Expedition CK06-06</strain>
    </source>
</reference>
<proteinExistence type="predicted"/>
<protein>
    <submittedName>
        <fullName evidence="1">Uncharacterized protein</fullName>
    </submittedName>
</protein>
<organism evidence="1">
    <name type="scientific">marine sediment metagenome</name>
    <dbReference type="NCBI Taxonomy" id="412755"/>
    <lineage>
        <taxon>unclassified sequences</taxon>
        <taxon>metagenomes</taxon>
        <taxon>ecological metagenomes</taxon>
    </lineage>
</organism>
<dbReference type="AlphaFoldDB" id="X1QFD7"/>
<sequence>MSLDSPITYAEWYWKHGLDAALAEQEKYEQELAPHFQAVLANVLAIEELEAGDRVFLESFVTPTSPAMGGVGLRFASEIADSIVGGAMEPRLRTIRHAAERNALSKILTPAQAALLKRRKKITDTYADVLFKFGGYPDEQSEYLYNAFEPYPTI</sequence>
<gene>
    <name evidence="1" type="ORF">S12H4_08811</name>
</gene>
<accession>X1QFD7</accession>
<name>X1QFD7_9ZZZZ</name>
<comment type="caution">
    <text evidence="1">The sequence shown here is derived from an EMBL/GenBank/DDBJ whole genome shotgun (WGS) entry which is preliminary data.</text>
</comment>
<feature type="non-terminal residue" evidence="1">
    <location>
        <position position="154"/>
    </location>
</feature>
<dbReference type="EMBL" id="BARW01003458">
    <property type="protein sequence ID" value="GAI67212.1"/>
    <property type="molecule type" value="Genomic_DNA"/>
</dbReference>
<evidence type="ECO:0000313" key="1">
    <source>
        <dbReference type="EMBL" id="GAI67212.1"/>
    </source>
</evidence>